<reference evidence="2 5" key="3">
    <citation type="submission" date="2020-10" db="EMBL/GenBank/DDBJ databases">
        <title>Ca. Dormibacterota MAGs.</title>
        <authorList>
            <person name="Montgomery K."/>
        </authorList>
    </citation>
    <scope>NUCLEOTIDE SEQUENCE [LARGE SCALE GENOMIC DNA]</scope>
    <source>
        <strain evidence="2">SC8812_S17_18</strain>
    </source>
</reference>
<reference evidence="3" key="2">
    <citation type="submission" date="2018-05" db="EMBL/GenBank/DDBJ databases">
        <authorList>
            <person name="Ferrari B."/>
        </authorList>
    </citation>
    <scope>NUCLEOTIDE SEQUENCE</scope>
    <source>
        <strain evidence="3">RRmetagenome_bin12</strain>
    </source>
</reference>
<accession>A0A2W6AW35</accession>
<dbReference type="GO" id="GO:0140359">
    <property type="term" value="F:ABC-type transporter activity"/>
    <property type="evidence" value="ECO:0007669"/>
    <property type="project" value="InterPro"/>
</dbReference>
<feature type="transmembrane region" description="Helical" evidence="1">
    <location>
        <begin position="151"/>
        <end position="171"/>
    </location>
</feature>
<dbReference type="RefSeq" id="WP_337312743.1">
    <property type="nucleotide sequence ID" value="NZ_JAEKNS010000124.1"/>
</dbReference>
<evidence type="ECO:0000313" key="2">
    <source>
        <dbReference type="EMBL" id="MBJ7595541.1"/>
    </source>
</evidence>
<evidence type="ECO:0000313" key="5">
    <source>
        <dbReference type="Proteomes" id="UP000606991"/>
    </source>
</evidence>
<evidence type="ECO:0000313" key="4">
    <source>
        <dbReference type="Proteomes" id="UP000248724"/>
    </source>
</evidence>
<dbReference type="Pfam" id="PF12679">
    <property type="entry name" value="ABC2_membrane_2"/>
    <property type="match status" value="1"/>
</dbReference>
<dbReference type="Proteomes" id="UP000606991">
    <property type="component" value="Unassembled WGS sequence"/>
</dbReference>
<gene>
    <name evidence="3" type="ORF">DLM65_04595</name>
    <name evidence="2" type="ORF">JF886_11915</name>
</gene>
<protein>
    <submittedName>
        <fullName evidence="2 3">ABC transporter permease</fullName>
    </submittedName>
</protein>
<name>A0A2W6AW35_9BACT</name>
<keyword evidence="1" id="KW-0812">Transmembrane</keyword>
<reference evidence="3 4" key="1">
    <citation type="journal article" date="2017" name="Nature">
        <title>Atmospheric trace gases support primary production in Antarctic desert surface soil.</title>
        <authorList>
            <person name="Ji M."/>
            <person name="Greening C."/>
            <person name="Vanwonterghem I."/>
            <person name="Carere C.R."/>
            <person name="Bay S.K."/>
            <person name="Steen J.A."/>
            <person name="Montgomery K."/>
            <person name="Lines T."/>
            <person name="Beardall J."/>
            <person name="van Dorst J."/>
            <person name="Snape I."/>
            <person name="Stott M.B."/>
            <person name="Hugenholtz P."/>
            <person name="Ferrari B.C."/>
        </authorList>
    </citation>
    <scope>NUCLEOTIDE SEQUENCE [LARGE SCALE GENOMIC DNA]</scope>
    <source>
        <strain evidence="3">RRmetagenome_bin12</strain>
    </source>
</reference>
<evidence type="ECO:0000313" key="3">
    <source>
        <dbReference type="EMBL" id="PZR82111.1"/>
    </source>
</evidence>
<proteinExistence type="predicted"/>
<dbReference type="GO" id="GO:0005886">
    <property type="term" value="C:plasma membrane"/>
    <property type="evidence" value="ECO:0007669"/>
    <property type="project" value="UniProtKB-SubCell"/>
</dbReference>
<dbReference type="AlphaFoldDB" id="A0A2W6AW35"/>
<feature type="transmembrane region" description="Helical" evidence="1">
    <location>
        <begin position="59"/>
        <end position="85"/>
    </location>
</feature>
<organism evidence="3 4">
    <name type="scientific">Candidatus Aeolococcus gillhamiae</name>
    <dbReference type="NCBI Taxonomy" id="3127015"/>
    <lineage>
        <taxon>Bacteria</taxon>
        <taxon>Bacillati</taxon>
        <taxon>Candidatus Dormiibacterota</taxon>
        <taxon>Candidatus Dormibacteria</taxon>
        <taxon>Candidatus Aeolococcales</taxon>
        <taxon>Candidatus Aeolococcaceae</taxon>
        <taxon>Candidatus Aeolococcus</taxon>
    </lineage>
</organism>
<feature type="transmembrane region" description="Helical" evidence="1">
    <location>
        <begin position="115"/>
        <end position="139"/>
    </location>
</feature>
<dbReference type="EMBL" id="JAEKNS010000124">
    <property type="protein sequence ID" value="MBJ7595541.1"/>
    <property type="molecule type" value="Genomic_DNA"/>
</dbReference>
<keyword evidence="1" id="KW-0472">Membrane</keyword>
<feature type="transmembrane region" description="Helical" evidence="1">
    <location>
        <begin position="178"/>
        <end position="202"/>
    </location>
</feature>
<accession>A0A934JTQ1</accession>
<dbReference type="EMBL" id="QHBU01000082">
    <property type="protein sequence ID" value="PZR82111.1"/>
    <property type="molecule type" value="Genomic_DNA"/>
</dbReference>
<feature type="transmembrane region" description="Helical" evidence="1">
    <location>
        <begin position="261"/>
        <end position="280"/>
    </location>
</feature>
<comment type="caution">
    <text evidence="3">The sequence shown here is derived from an EMBL/GenBank/DDBJ whole genome shotgun (WGS) entry which is preliminary data.</text>
</comment>
<evidence type="ECO:0000256" key="1">
    <source>
        <dbReference type="SAM" id="Phobius"/>
    </source>
</evidence>
<sequence>MSVLTIAMVTVREVSRRRLVLALLVLSGVAIALTGWGFSRLPGVHNRDGTLLSPADVNLFSSQLLIFVLFMFSAVLGLGAVMVAAQSVSAEVESGQALAVLARPVERAEVILGKWLGLGTLIVMYAAAATAVEFAVVRWATGYMPPHPVEAAAFVAAEGLVLLTLTLCLSVRLSGITAGVIALMLFFITWIAGVAGAVGAVLNNGAIEATGTISRLLLPSDGLWRGAVFNMEPTAVVAVAAGSREAAASPFTSVTAPAGAYIAWAAVWVVAVVALTIVAFRRREL</sequence>
<dbReference type="Proteomes" id="UP000248724">
    <property type="component" value="Unassembled WGS sequence"/>
</dbReference>
<feature type="transmembrane region" description="Helical" evidence="1">
    <location>
        <begin position="20"/>
        <end position="39"/>
    </location>
</feature>
<keyword evidence="1" id="KW-1133">Transmembrane helix</keyword>